<evidence type="ECO:0000313" key="2">
    <source>
        <dbReference type="EMBL" id="KAK7493439.1"/>
    </source>
</evidence>
<feature type="region of interest" description="Disordered" evidence="1">
    <location>
        <begin position="1"/>
        <end position="29"/>
    </location>
</feature>
<gene>
    <name evidence="2" type="ORF">BaRGS_00015339</name>
</gene>
<evidence type="ECO:0000256" key="1">
    <source>
        <dbReference type="SAM" id="MobiDB-lite"/>
    </source>
</evidence>
<accession>A0ABD0L1Q8</accession>
<name>A0ABD0L1Q8_9CAEN</name>
<proteinExistence type="predicted"/>
<dbReference type="EMBL" id="JACVVK020000093">
    <property type="protein sequence ID" value="KAK7493439.1"/>
    <property type="molecule type" value="Genomic_DNA"/>
</dbReference>
<evidence type="ECO:0000313" key="3">
    <source>
        <dbReference type="Proteomes" id="UP001519460"/>
    </source>
</evidence>
<dbReference type="AlphaFoldDB" id="A0ABD0L1Q8"/>
<dbReference type="Proteomes" id="UP001519460">
    <property type="component" value="Unassembled WGS sequence"/>
</dbReference>
<comment type="caution">
    <text evidence="2">The sequence shown here is derived from an EMBL/GenBank/DDBJ whole genome shotgun (WGS) entry which is preliminary data.</text>
</comment>
<sequence>MRPQLTGRSTSRPIRSSSGDDQQASARYQSSTSLIGLKRRLMDTIVWYSHSTVSVFQIPFVDWWSHLIYPKALVCFAEAFEPGLLIG</sequence>
<keyword evidence="3" id="KW-1185">Reference proteome</keyword>
<organism evidence="2 3">
    <name type="scientific">Batillaria attramentaria</name>
    <dbReference type="NCBI Taxonomy" id="370345"/>
    <lineage>
        <taxon>Eukaryota</taxon>
        <taxon>Metazoa</taxon>
        <taxon>Spiralia</taxon>
        <taxon>Lophotrochozoa</taxon>
        <taxon>Mollusca</taxon>
        <taxon>Gastropoda</taxon>
        <taxon>Caenogastropoda</taxon>
        <taxon>Sorbeoconcha</taxon>
        <taxon>Cerithioidea</taxon>
        <taxon>Batillariidae</taxon>
        <taxon>Batillaria</taxon>
    </lineage>
</organism>
<reference evidence="2 3" key="1">
    <citation type="journal article" date="2023" name="Sci. Data">
        <title>Genome assembly of the Korean intertidal mud-creeper Batillaria attramentaria.</title>
        <authorList>
            <person name="Patra A.K."/>
            <person name="Ho P.T."/>
            <person name="Jun S."/>
            <person name="Lee S.J."/>
            <person name="Kim Y."/>
            <person name="Won Y.J."/>
        </authorList>
    </citation>
    <scope>NUCLEOTIDE SEQUENCE [LARGE SCALE GENOMIC DNA]</scope>
    <source>
        <strain evidence="2">Wonlab-2016</strain>
    </source>
</reference>
<protein>
    <submittedName>
        <fullName evidence="2">Uncharacterized protein</fullName>
    </submittedName>
</protein>